<keyword evidence="3" id="KW-1185">Reference proteome</keyword>
<evidence type="ECO:0000313" key="2">
    <source>
        <dbReference type="EMBL" id="KAF7835580.1"/>
    </source>
</evidence>
<proteinExistence type="predicted"/>
<gene>
    <name evidence="2" type="ORF">G2W53_010439</name>
</gene>
<dbReference type="Proteomes" id="UP000634136">
    <property type="component" value="Unassembled WGS sequence"/>
</dbReference>
<protein>
    <submittedName>
        <fullName evidence="2">Uncharacterized protein</fullName>
    </submittedName>
</protein>
<accession>A0A834WZ97</accession>
<reference evidence="2" key="1">
    <citation type="submission" date="2020-09" db="EMBL/GenBank/DDBJ databases">
        <title>Genome-Enabled Discovery of Anthraquinone Biosynthesis in Senna tora.</title>
        <authorList>
            <person name="Kang S.-H."/>
            <person name="Pandey R.P."/>
            <person name="Lee C.-M."/>
            <person name="Sim J.-S."/>
            <person name="Jeong J.-T."/>
            <person name="Choi B.-S."/>
            <person name="Jung M."/>
            <person name="Ginzburg D."/>
            <person name="Zhao K."/>
            <person name="Won S.Y."/>
            <person name="Oh T.-J."/>
            <person name="Yu Y."/>
            <person name="Kim N.-H."/>
            <person name="Lee O.R."/>
            <person name="Lee T.-H."/>
            <person name="Bashyal P."/>
            <person name="Kim T.-S."/>
            <person name="Lee W.-H."/>
            <person name="Kawkins C."/>
            <person name="Kim C.-K."/>
            <person name="Kim J.S."/>
            <person name="Ahn B.O."/>
            <person name="Rhee S.Y."/>
            <person name="Sohng J.K."/>
        </authorList>
    </citation>
    <scope>NUCLEOTIDE SEQUENCE</scope>
    <source>
        <tissue evidence="2">Leaf</tissue>
    </source>
</reference>
<evidence type="ECO:0000256" key="1">
    <source>
        <dbReference type="SAM" id="MobiDB-lite"/>
    </source>
</evidence>
<dbReference type="AlphaFoldDB" id="A0A834WZ97"/>
<sequence>MPEKPSGPRAFIPPRSKAAALTSSART</sequence>
<name>A0A834WZ97_9FABA</name>
<dbReference type="EMBL" id="JAAIUW010000004">
    <property type="protein sequence ID" value="KAF7835580.1"/>
    <property type="molecule type" value="Genomic_DNA"/>
</dbReference>
<feature type="region of interest" description="Disordered" evidence="1">
    <location>
        <begin position="1"/>
        <end position="27"/>
    </location>
</feature>
<organism evidence="2 3">
    <name type="scientific">Senna tora</name>
    <dbReference type="NCBI Taxonomy" id="362788"/>
    <lineage>
        <taxon>Eukaryota</taxon>
        <taxon>Viridiplantae</taxon>
        <taxon>Streptophyta</taxon>
        <taxon>Embryophyta</taxon>
        <taxon>Tracheophyta</taxon>
        <taxon>Spermatophyta</taxon>
        <taxon>Magnoliopsida</taxon>
        <taxon>eudicotyledons</taxon>
        <taxon>Gunneridae</taxon>
        <taxon>Pentapetalae</taxon>
        <taxon>rosids</taxon>
        <taxon>fabids</taxon>
        <taxon>Fabales</taxon>
        <taxon>Fabaceae</taxon>
        <taxon>Caesalpinioideae</taxon>
        <taxon>Cassia clade</taxon>
        <taxon>Senna</taxon>
    </lineage>
</organism>
<evidence type="ECO:0000313" key="3">
    <source>
        <dbReference type="Proteomes" id="UP000634136"/>
    </source>
</evidence>
<comment type="caution">
    <text evidence="2">The sequence shown here is derived from an EMBL/GenBank/DDBJ whole genome shotgun (WGS) entry which is preliminary data.</text>
</comment>